<proteinExistence type="predicted"/>
<dbReference type="Gene3D" id="1.10.10.10">
    <property type="entry name" value="Winged helix-like DNA-binding domain superfamily/Winged helix DNA-binding domain"/>
    <property type="match status" value="1"/>
</dbReference>
<name>A0A072V6D7_MEDTR</name>
<dbReference type="InterPro" id="IPR036388">
    <property type="entry name" value="WH-like_DNA-bd_sf"/>
</dbReference>
<dbReference type="EnsemblPlants" id="KEH37649">
    <property type="protein sequence ID" value="KEH37649"/>
    <property type="gene ID" value="MTR_2g043940"/>
</dbReference>
<dbReference type="eggNOG" id="KOG0627">
    <property type="taxonomic scope" value="Eukaryota"/>
</dbReference>
<organism evidence="3 5">
    <name type="scientific">Medicago truncatula</name>
    <name type="common">Barrel medic</name>
    <name type="synonym">Medicago tribuloides</name>
    <dbReference type="NCBI Taxonomy" id="3880"/>
    <lineage>
        <taxon>Eukaryota</taxon>
        <taxon>Viridiplantae</taxon>
        <taxon>Streptophyta</taxon>
        <taxon>Embryophyta</taxon>
        <taxon>Tracheophyta</taxon>
        <taxon>Spermatophyta</taxon>
        <taxon>Magnoliopsida</taxon>
        <taxon>eudicotyledons</taxon>
        <taxon>Gunneridae</taxon>
        <taxon>Pentapetalae</taxon>
        <taxon>rosids</taxon>
        <taxon>fabids</taxon>
        <taxon>Fabales</taxon>
        <taxon>Fabaceae</taxon>
        <taxon>Papilionoideae</taxon>
        <taxon>50 kb inversion clade</taxon>
        <taxon>NPAAA clade</taxon>
        <taxon>Hologalegina</taxon>
        <taxon>IRL clade</taxon>
        <taxon>Trifolieae</taxon>
        <taxon>Medicago</taxon>
    </lineage>
</organism>
<reference evidence="3 5" key="1">
    <citation type="journal article" date="2011" name="Nature">
        <title>The Medicago genome provides insight into the evolution of rhizobial symbioses.</title>
        <authorList>
            <person name="Young N.D."/>
            <person name="Debelle F."/>
            <person name="Oldroyd G.E."/>
            <person name="Geurts R."/>
            <person name="Cannon S.B."/>
            <person name="Udvardi M.K."/>
            <person name="Benedito V.A."/>
            <person name="Mayer K.F."/>
            <person name="Gouzy J."/>
            <person name="Schoof H."/>
            <person name="Van de Peer Y."/>
            <person name="Proost S."/>
            <person name="Cook D.R."/>
            <person name="Meyers B.C."/>
            <person name="Spannagl M."/>
            <person name="Cheung F."/>
            <person name="De Mita S."/>
            <person name="Krishnakumar V."/>
            <person name="Gundlach H."/>
            <person name="Zhou S."/>
            <person name="Mudge J."/>
            <person name="Bharti A.K."/>
            <person name="Murray J.D."/>
            <person name="Naoumkina M.A."/>
            <person name="Rosen B."/>
            <person name="Silverstein K.A."/>
            <person name="Tang H."/>
            <person name="Rombauts S."/>
            <person name="Zhao P.X."/>
            <person name="Zhou P."/>
            <person name="Barbe V."/>
            <person name="Bardou P."/>
            <person name="Bechner M."/>
            <person name="Bellec A."/>
            <person name="Berger A."/>
            <person name="Berges H."/>
            <person name="Bidwell S."/>
            <person name="Bisseling T."/>
            <person name="Choisne N."/>
            <person name="Couloux A."/>
            <person name="Denny R."/>
            <person name="Deshpande S."/>
            <person name="Dai X."/>
            <person name="Doyle J.J."/>
            <person name="Dudez A.M."/>
            <person name="Farmer A.D."/>
            <person name="Fouteau S."/>
            <person name="Franken C."/>
            <person name="Gibelin C."/>
            <person name="Gish J."/>
            <person name="Goldstein S."/>
            <person name="Gonzalez A.J."/>
            <person name="Green P.J."/>
            <person name="Hallab A."/>
            <person name="Hartog M."/>
            <person name="Hua A."/>
            <person name="Humphray S.J."/>
            <person name="Jeong D.H."/>
            <person name="Jing Y."/>
            <person name="Jocker A."/>
            <person name="Kenton S.M."/>
            <person name="Kim D.J."/>
            <person name="Klee K."/>
            <person name="Lai H."/>
            <person name="Lang C."/>
            <person name="Lin S."/>
            <person name="Macmil S.L."/>
            <person name="Magdelenat G."/>
            <person name="Matthews L."/>
            <person name="McCorrison J."/>
            <person name="Monaghan E.L."/>
            <person name="Mun J.H."/>
            <person name="Najar F.Z."/>
            <person name="Nicholson C."/>
            <person name="Noirot C."/>
            <person name="O'Bleness M."/>
            <person name="Paule C.R."/>
            <person name="Poulain J."/>
            <person name="Prion F."/>
            <person name="Qin B."/>
            <person name="Qu C."/>
            <person name="Retzel E.F."/>
            <person name="Riddle C."/>
            <person name="Sallet E."/>
            <person name="Samain S."/>
            <person name="Samson N."/>
            <person name="Sanders I."/>
            <person name="Saurat O."/>
            <person name="Scarpelli C."/>
            <person name="Schiex T."/>
            <person name="Segurens B."/>
            <person name="Severin A.J."/>
            <person name="Sherrier D.J."/>
            <person name="Shi R."/>
            <person name="Sims S."/>
            <person name="Singer S.R."/>
            <person name="Sinharoy S."/>
            <person name="Sterck L."/>
            <person name="Viollet A."/>
            <person name="Wang B.B."/>
            <person name="Wang K."/>
            <person name="Wang M."/>
            <person name="Wang X."/>
            <person name="Warfsmann J."/>
            <person name="Weissenbach J."/>
            <person name="White D.D."/>
            <person name="White J.D."/>
            <person name="Wiley G.B."/>
            <person name="Wincker P."/>
            <person name="Xing Y."/>
            <person name="Yang L."/>
            <person name="Yao Z."/>
            <person name="Ying F."/>
            <person name="Zhai J."/>
            <person name="Zhou L."/>
            <person name="Zuber A."/>
            <person name="Denarie J."/>
            <person name="Dixon R.A."/>
            <person name="May G.D."/>
            <person name="Schwartz D.C."/>
            <person name="Rogers J."/>
            <person name="Quetier F."/>
            <person name="Town C.D."/>
            <person name="Roe B.A."/>
        </authorList>
    </citation>
    <scope>NUCLEOTIDE SEQUENCE [LARGE SCALE GENOMIC DNA]</scope>
    <source>
        <strain evidence="3">A17</strain>
        <strain evidence="4 5">cv. Jemalong A17</strain>
    </source>
</reference>
<evidence type="ECO:0000256" key="2">
    <source>
        <dbReference type="SAM" id="MobiDB-lite"/>
    </source>
</evidence>
<feature type="coiled-coil region" evidence="1">
    <location>
        <begin position="77"/>
        <end position="104"/>
    </location>
</feature>
<accession>A0A072V6D7</accession>
<feature type="region of interest" description="Disordered" evidence="2">
    <location>
        <begin position="332"/>
        <end position="378"/>
    </location>
</feature>
<dbReference type="AlphaFoldDB" id="A0A072V6D7"/>
<keyword evidence="1" id="KW-0175">Coiled coil</keyword>
<evidence type="ECO:0000313" key="5">
    <source>
        <dbReference type="Proteomes" id="UP000002051"/>
    </source>
</evidence>
<keyword evidence="5" id="KW-1185">Reference proteome</keyword>
<dbReference type="PANTHER" id="PTHR10015:SF438">
    <property type="entry name" value="HEAT SHOCK TRANSCRIPTION FACTOR A4A"/>
    <property type="match status" value="1"/>
</dbReference>
<sequence length="378" mass="43755">MEDGHGSSDQIPRFLKNTYEMGFRKVASETWEFANDNFVRGQPHLMNNIHRKKTLDSHSLQNTHGQGAATPLSEIERQNLNDIIENLKHDNEHILLEIQTREEEKKIHETQLNYSKEHLKVLEQKQQSMLYSVGHALHKPEIECLIWSPVENTQRKRRYPRNSPFGNEARTQNLVENSQSIGIVIPHLVAPEPNVVVSPDPISTETEVTIAANNLGAIEQTVLNAHDLVSPEPSVVVVPDNVSPKRSTYRNVPCYYRMNRKISVSMVKLVDLGGTKSLNHLPNPKRMSRYYSNKENWWKWIIPFIHQVINEDVVQDDIDEEFQEEDVDDEFLEDNLSDEFQEDDLDDQFQEDDLDDEIQEDDIGDEDDLADELQDKLE</sequence>
<protein>
    <submittedName>
        <fullName evidence="3 4">Uncharacterized protein</fullName>
    </submittedName>
</protein>
<feature type="compositionally biased region" description="Acidic residues" evidence="2">
    <location>
        <begin position="332"/>
        <end position="372"/>
    </location>
</feature>
<evidence type="ECO:0000256" key="1">
    <source>
        <dbReference type="SAM" id="Coils"/>
    </source>
</evidence>
<dbReference type="PANTHER" id="PTHR10015">
    <property type="entry name" value="HEAT SHOCK TRANSCRIPTION FACTOR"/>
    <property type="match status" value="1"/>
</dbReference>
<dbReference type="PaxDb" id="3880-AES85619"/>
<dbReference type="GO" id="GO:0003700">
    <property type="term" value="F:DNA-binding transcription factor activity"/>
    <property type="evidence" value="ECO:0000318"/>
    <property type="project" value="GO_Central"/>
</dbReference>
<dbReference type="Proteomes" id="UP000002051">
    <property type="component" value="Chromosome 2"/>
</dbReference>
<dbReference type="EMBL" id="CM001218">
    <property type="protein sequence ID" value="KEH37649.1"/>
    <property type="molecule type" value="Genomic_DNA"/>
</dbReference>
<dbReference type="HOGENOM" id="CLU_732314_0_0_1"/>
<evidence type="ECO:0000313" key="4">
    <source>
        <dbReference type="EnsemblPlants" id="KEH37649"/>
    </source>
</evidence>
<dbReference type="STRING" id="3880.A0A072V6D7"/>
<dbReference type="GO" id="GO:0005634">
    <property type="term" value="C:nucleus"/>
    <property type="evidence" value="ECO:0000318"/>
    <property type="project" value="GO_Central"/>
</dbReference>
<reference evidence="4" key="3">
    <citation type="submission" date="2015-04" db="UniProtKB">
        <authorList>
            <consortium name="EnsemblPlants"/>
        </authorList>
    </citation>
    <scope>IDENTIFICATION</scope>
    <source>
        <strain evidence="4">cv. Jemalong A17</strain>
    </source>
</reference>
<reference evidence="3 5" key="2">
    <citation type="journal article" date="2014" name="BMC Genomics">
        <title>An improved genome release (version Mt4.0) for the model legume Medicago truncatula.</title>
        <authorList>
            <person name="Tang H."/>
            <person name="Krishnakumar V."/>
            <person name="Bidwell S."/>
            <person name="Rosen B."/>
            <person name="Chan A."/>
            <person name="Zhou S."/>
            <person name="Gentzbittel L."/>
            <person name="Childs K.L."/>
            <person name="Yandell M."/>
            <person name="Gundlach H."/>
            <person name="Mayer K.F."/>
            <person name="Schwartz D.C."/>
            <person name="Town C.D."/>
        </authorList>
    </citation>
    <scope>GENOME REANNOTATION</scope>
    <source>
        <strain evidence="3">A17</strain>
        <strain evidence="4 5">cv. Jemalong A17</strain>
    </source>
</reference>
<evidence type="ECO:0000313" key="3">
    <source>
        <dbReference type="EMBL" id="KEH37649.1"/>
    </source>
</evidence>
<gene>
    <name evidence="3" type="ordered locus">MTR_2g043940</name>
</gene>
<dbReference type="GO" id="GO:0034605">
    <property type="term" value="P:cellular response to heat"/>
    <property type="evidence" value="ECO:0000318"/>
    <property type="project" value="GO_Central"/>
</dbReference>